<sequence>MILYSDMNSRTSRTYRKEARSWPYNPGITYSNYRAYFYRPKFPRHSDSSKIHCESLSLSLLDRSRKERGGWGGGGSILFIAEVVQRNVIFMNNISHTVLPSITIYSWLSDFRIVGSHRNSSIIYIPENVCICTKERWRLSDMP</sequence>
<dbReference type="AlphaFoldDB" id="A0A0F6Q8W0"/>
<protein>
    <submittedName>
        <fullName evidence="1">Uncharacterized protein</fullName>
    </submittedName>
</protein>
<proteinExistence type="predicted"/>
<dbReference type="EMBL" id="KP706800">
    <property type="protein sequence ID" value="AKD28105.1"/>
    <property type="molecule type" value="Genomic_DNA"/>
</dbReference>
<organism evidence="1">
    <name type="scientific">Glypta fumiferanae</name>
    <dbReference type="NCBI Taxonomy" id="389681"/>
    <lineage>
        <taxon>Eukaryota</taxon>
        <taxon>Metazoa</taxon>
        <taxon>Ecdysozoa</taxon>
        <taxon>Arthropoda</taxon>
        <taxon>Hexapoda</taxon>
        <taxon>Insecta</taxon>
        <taxon>Pterygota</taxon>
        <taxon>Neoptera</taxon>
        <taxon>Endopterygota</taxon>
        <taxon>Hymenoptera</taxon>
        <taxon>Apocrita</taxon>
        <taxon>Ichneumonoidea</taxon>
        <taxon>Ichneumonidae</taxon>
        <taxon>Banchinae</taxon>
        <taxon>Glypta</taxon>
    </lineage>
</organism>
<reference evidence="1" key="1">
    <citation type="journal article" date="2015" name="J. Virol.">
        <title>Genomic and Proteomic Analyses Indicate that Banchine and Campoplegine Polydnaviruses Have Similar, if Not Identical, Viral Ancestors.</title>
        <authorList>
            <person name="Beliveau C."/>
            <person name="Cohen A."/>
            <person name="Stewart D."/>
            <person name="Periquet G."/>
            <person name="Djoumad A."/>
            <person name="Kuhn L."/>
            <person name="Stoltz D."/>
            <person name="Volkoff A.-N."/>
            <person name="Herniou E."/>
            <person name="Drezen J.-M."/>
            <person name="Cusson M."/>
        </authorList>
    </citation>
    <scope>NUCLEOTIDE SEQUENCE</scope>
</reference>
<accession>A0A0F6Q8W0</accession>
<evidence type="ECO:0000313" key="1">
    <source>
        <dbReference type="EMBL" id="AKD28105.1"/>
    </source>
</evidence>
<name>A0A0F6Q8W0_9HYME</name>